<dbReference type="eggNOG" id="ENOG502ZQ0G">
    <property type="taxonomic scope" value="Bacteria"/>
</dbReference>
<proteinExistence type="predicted"/>
<evidence type="ECO:0000313" key="2">
    <source>
        <dbReference type="Proteomes" id="UP000007938"/>
    </source>
</evidence>
<dbReference type="KEGG" id="adk:Alide2_2744"/>
<dbReference type="Proteomes" id="UP000007938">
    <property type="component" value="Chromosome"/>
</dbReference>
<keyword evidence="2" id="KW-1185">Reference proteome</keyword>
<gene>
    <name evidence="1" type="ordered locus">Alide2_2744</name>
</gene>
<organism evidence="1 2">
    <name type="scientific">Alicycliphilus denitrificans (strain DSM 14773 / CIP 107495 / K601)</name>
    <dbReference type="NCBI Taxonomy" id="596154"/>
    <lineage>
        <taxon>Bacteria</taxon>
        <taxon>Pseudomonadati</taxon>
        <taxon>Pseudomonadota</taxon>
        <taxon>Betaproteobacteria</taxon>
        <taxon>Burkholderiales</taxon>
        <taxon>Comamonadaceae</taxon>
        <taxon>Alicycliphilus</taxon>
    </lineage>
</organism>
<reference evidence="1 2" key="1">
    <citation type="journal article" date="2011" name="J. Bacteriol.">
        <title>Genome Sequences of Alicycliphilus denitrificans Strains BC and K601T.</title>
        <authorList>
            <person name="Oosterkamp M.J."/>
            <person name="Veuskens T."/>
            <person name="Plugge C.M."/>
            <person name="Langenhoff A.A."/>
            <person name="Gerritse J."/>
            <person name="van Berkel W.J."/>
            <person name="Pieper D.H."/>
            <person name="Junca H."/>
            <person name="Goodwin L.A."/>
            <person name="Daligault H.E."/>
            <person name="Bruce D.C."/>
            <person name="Detter J.C."/>
            <person name="Tapia R."/>
            <person name="Han C.S."/>
            <person name="Land M.L."/>
            <person name="Hauser L.J."/>
            <person name="Smidt H."/>
            <person name="Stams A.J."/>
        </authorList>
    </citation>
    <scope>NUCLEOTIDE SEQUENCE [LARGE SCALE GENOMIC DNA]</scope>
    <source>
        <strain evidence="2">DSM 14773 / CIP 107495 / K601</strain>
    </source>
</reference>
<evidence type="ECO:0000313" key="1">
    <source>
        <dbReference type="EMBL" id="AEB85096.1"/>
    </source>
</evidence>
<dbReference type="AlphaFoldDB" id="F4GGE2"/>
<dbReference type="STRING" id="596154.Alide2_2744"/>
<accession>F4GGE2</accession>
<dbReference type="HOGENOM" id="CLU_3094482_0_0_4"/>
<dbReference type="RefSeq" id="WP_013722303.1">
    <property type="nucleotide sequence ID" value="NC_015422.1"/>
</dbReference>
<reference evidence="1 2" key="2">
    <citation type="submission" date="2011-04" db="EMBL/GenBank/DDBJ databases">
        <title>Complete sequence of chromosome of Alicycliphilus denitrificans K601.</title>
        <authorList>
            <consortium name="US DOE Joint Genome Institute"/>
            <person name="Lucas S."/>
            <person name="Han J."/>
            <person name="Lapidus A."/>
            <person name="Cheng J.-F."/>
            <person name="Goodwin L."/>
            <person name="Pitluck S."/>
            <person name="Peters L."/>
            <person name="Zeytun A."/>
            <person name="Detter J.C."/>
            <person name="Han C."/>
            <person name="Tapia R."/>
            <person name="Land M."/>
            <person name="Hauser L."/>
            <person name="Kyrpides N."/>
            <person name="Ivanova N."/>
            <person name="Mikhailova N."/>
            <person name="Pagani I."/>
            <person name="Oosterkamp M."/>
            <person name="Pieper D."/>
            <person name="van Berkel W."/>
            <person name="Langenhoff A."/>
            <person name="Smidt H."/>
            <person name="Stams A."/>
            <person name="Woyke T."/>
        </authorList>
    </citation>
    <scope>NUCLEOTIDE SEQUENCE [LARGE SCALE GENOMIC DNA]</scope>
    <source>
        <strain evidence="2">DSM 14773 / CIP 107495 / K601</strain>
    </source>
</reference>
<sequence>MQREEFMLNVDWPEVVALFNVDSRDTCPVVVAPFMRKIVPAATQAANGAHR</sequence>
<protein>
    <submittedName>
        <fullName evidence="1">Uncharacterized protein</fullName>
    </submittedName>
</protein>
<dbReference type="EMBL" id="CP002657">
    <property type="protein sequence ID" value="AEB85096.1"/>
    <property type="molecule type" value="Genomic_DNA"/>
</dbReference>
<name>F4GGE2_ALIDK</name>